<dbReference type="PANTHER" id="PTHR43834">
    <property type="entry name" value="GTPASE DER"/>
    <property type="match status" value="1"/>
</dbReference>
<dbReference type="CDD" id="cd01894">
    <property type="entry name" value="EngA1"/>
    <property type="match status" value="1"/>
</dbReference>
<dbReference type="NCBIfam" id="TIGR03594">
    <property type="entry name" value="GTPase_EngA"/>
    <property type="match status" value="1"/>
</dbReference>
<evidence type="ECO:0000256" key="4">
    <source>
        <dbReference type="ARBA" id="ARBA00022737"/>
    </source>
</evidence>
<dbReference type="PIRSF" id="PIRSF006485">
    <property type="entry name" value="GTP-binding_EngA"/>
    <property type="match status" value="1"/>
</dbReference>
<feature type="domain" description="EngA-type G" evidence="11">
    <location>
        <begin position="176"/>
        <end position="349"/>
    </location>
</feature>
<dbReference type="InterPro" id="IPR032859">
    <property type="entry name" value="KH_dom-like"/>
</dbReference>
<dbReference type="InterPro" id="IPR015946">
    <property type="entry name" value="KH_dom-like_a/b"/>
</dbReference>
<dbReference type="InterPro" id="IPR016484">
    <property type="entry name" value="GTPase_Der"/>
</dbReference>
<keyword evidence="13" id="KW-1185">Reference proteome</keyword>
<dbReference type="EMBL" id="AAUX01000001">
    <property type="protein sequence ID" value="EAV47383.1"/>
    <property type="molecule type" value="Genomic_DNA"/>
</dbReference>
<dbReference type="PANTHER" id="PTHR43834:SF6">
    <property type="entry name" value="GTPASE DER"/>
    <property type="match status" value="1"/>
</dbReference>
<keyword evidence="4 10" id="KW-0677">Repeat</keyword>
<evidence type="ECO:0000256" key="1">
    <source>
        <dbReference type="ARBA" id="ARBA00008279"/>
    </source>
</evidence>
<keyword evidence="6 8" id="KW-0342">GTP-binding</keyword>
<evidence type="ECO:0000256" key="7">
    <source>
        <dbReference type="ARBA" id="ARBA00032345"/>
    </source>
</evidence>
<dbReference type="SMART" id="SM00382">
    <property type="entry name" value="AAA"/>
    <property type="match status" value="2"/>
</dbReference>
<feature type="binding site" evidence="8">
    <location>
        <begin position="229"/>
        <end position="233"/>
    </location>
    <ligand>
        <name>GTP</name>
        <dbReference type="ChEBI" id="CHEBI:37565"/>
        <label>2</label>
    </ligand>
</feature>
<dbReference type="GO" id="GO:0043022">
    <property type="term" value="F:ribosome binding"/>
    <property type="evidence" value="ECO:0007669"/>
    <property type="project" value="TreeGrafter"/>
</dbReference>
<dbReference type="PROSITE" id="PS51712">
    <property type="entry name" value="G_ENGA"/>
    <property type="match status" value="2"/>
</dbReference>
<dbReference type="PRINTS" id="PR00326">
    <property type="entry name" value="GTP1OBG"/>
</dbReference>
<dbReference type="InterPro" id="IPR005225">
    <property type="entry name" value="Small_GTP-bd"/>
</dbReference>
<evidence type="ECO:0000256" key="2">
    <source>
        <dbReference type="ARBA" id="ARBA00020953"/>
    </source>
</evidence>
<feature type="binding site" evidence="8">
    <location>
        <begin position="182"/>
        <end position="189"/>
    </location>
    <ligand>
        <name>GTP</name>
        <dbReference type="ChEBI" id="CHEBI:37565"/>
        <label>2</label>
    </ligand>
</feature>
<feature type="binding site" evidence="8">
    <location>
        <begin position="8"/>
        <end position="15"/>
    </location>
    <ligand>
        <name>GTP</name>
        <dbReference type="ChEBI" id="CHEBI:37565"/>
        <label>1</label>
    </ligand>
</feature>
<gene>
    <name evidence="8" type="primary">der</name>
    <name evidence="12" type="ORF">MB2181_04880</name>
</gene>
<keyword evidence="5 8" id="KW-0547">Nucleotide-binding</keyword>
<evidence type="ECO:0000256" key="9">
    <source>
        <dbReference type="PROSITE-ProRule" id="PRU01049"/>
    </source>
</evidence>
<reference evidence="12 13" key="1">
    <citation type="submission" date="2006-11" db="EMBL/GenBank/DDBJ databases">
        <authorList>
            <person name="Giovannoni S."/>
            <person name="Vergin K."/>
            <person name="Ferriera S."/>
            <person name="Johnson J."/>
            <person name="Kravitz S."/>
            <person name="Beeson K."/>
            <person name="Sutton G."/>
            <person name="Rogers Y.-H."/>
            <person name="Friedman R."/>
            <person name="Frazier M."/>
            <person name="Venter J.C."/>
        </authorList>
    </citation>
    <scope>NUCLEOTIDE SEQUENCE [LARGE SCALE GENOMIC DNA]</scope>
    <source>
        <strain evidence="12 13">HTCC2181</strain>
    </source>
</reference>
<dbReference type="CDD" id="cd01895">
    <property type="entry name" value="EngA2"/>
    <property type="match status" value="1"/>
</dbReference>
<name>A0P773_9PROT</name>
<accession>A0P773</accession>
<sequence>MISVAIVGRPNVGKSSLFNRLTKSRDALVADLPGLTRDRHYGKITIEDAQFILVDTGGFEPKKKIGIAKKMALQTLLAIDECDVILFVVDGREGLHPIDQHIADVIRKNDKEKILLINKTEGMQHEIVGADFYSLGFKNILSISSAHGEGVGLLKELLVDLNHQDSEPQSIFKGAPKITIVGRPNVGKSTLVNALVGEERFIVFDQAGTTRDAVSVDFDFNGDRFVLTDTAGIRKKGKVFETVEKFSVLKTLAAVESSDVIILVIDSSGGIATQDMHLIGFILETGKSIVIAINKWDSVSAYEREAIKNDIDLKLPFVNFAEKVFISALKETGLKGLMRSVIKAYESSSRKFSTPQINEVLANAILSHQPKIIKGIRPKLKFAHQGGLNPPTIIIHGNHLTDIRKDYVRYLETFFRKAFNLVGTPLRVELKNGKNPYQDENEKVKKTGLVTRRRRIDDFRKKIKERKLARSTSQ</sequence>
<evidence type="ECO:0000256" key="10">
    <source>
        <dbReference type="RuleBase" id="RU004481"/>
    </source>
</evidence>
<evidence type="ECO:0000313" key="13">
    <source>
        <dbReference type="Proteomes" id="UP000054262"/>
    </source>
</evidence>
<dbReference type="GO" id="GO:0005525">
    <property type="term" value="F:GTP binding"/>
    <property type="evidence" value="ECO:0007669"/>
    <property type="project" value="UniProtKB-UniRule"/>
</dbReference>
<evidence type="ECO:0000256" key="8">
    <source>
        <dbReference type="HAMAP-Rule" id="MF_00195"/>
    </source>
</evidence>
<comment type="subunit">
    <text evidence="8">Associates with the 50S ribosomal subunit.</text>
</comment>
<evidence type="ECO:0000256" key="6">
    <source>
        <dbReference type="ARBA" id="ARBA00023134"/>
    </source>
</evidence>
<feature type="binding site" evidence="8">
    <location>
        <begin position="118"/>
        <end position="121"/>
    </location>
    <ligand>
        <name>GTP</name>
        <dbReference type="ChEBI" id="CHEBI:37565"/>
        <label>1</label>
    </ligand>
</feature>
<dbReference type="Pfam" id="PF14714">
    <property type="entry name" value="KH_dom-like"/>
    <property type="match status" value="1"/>
</dbReference>
<evidence type="ECO:0000256" key="3">
    <source>
        <dbReference type="ARBA" id="ARBA00022517"/>
    </source>
</evidence>
<feature type="binding site" evidence="8">
    <location>
        <begin position="55"/>
        <end position="59"/>
    </location>
    <ligand>
        <name>GTP</name>
        <dbReference type="ChEBI" id="CHEBI:37565"/>
        <label>1</label>
    </ligand>
</feature>
<protein>
    <recommendedName>
        <fullName evidence="2 8">GTPase Der</fullName>
    </recommendedName>
    <alternativeName>
        <fullName evidence="7 8">GTP-binding protein EngA</fullName>
    </alternativeName>
</protein>
<dbReference type="InterPro" id="IPR031166">
    <property type="entry name" value="G_ENGA"/>
</dbReference>
<evidence type="ECO:0000256" key="5">
    <source>
        <dbReference type="ARBA" id="ARBA00022741"/>
    </source>
</evidence>
<dbReference type="NCBIfam" id="TIGR00231">
    <property type="entry name" value="small_GTP"/>
    <property type="match status" value="2"/>
</dbReference>
<feature type="binding site" evidence="8">
    <location>
        <begin position="294"/>
        <end position="297"/>
    </location>
    <ligand>
        <name>GTP</name>
        <dbReference type="ChEBI" id="CHEBI:37565"/>
        <label>2</label>
    </ligand>
</feature>
<keyword evidence="3 8" id="KW-0690">Ribosome biogenesis</keyword>
<dbReference type="InterPro" id="IPR027417">
    <property type="entry name" value="P-loop_NTPase"/>
</dbReference>
<evidence type="ECO:0000313" key="12">
    <source>
        <dbReference type="EMBL" id="EAV47383.1"/>
    </source>
</evidence>
<dbReference type="Proteomes" id="UP000054262">
    <property type="component" value="Unassembled WGS sequence"/>
</dbReference>
<dbReference type="Gene3D" id="3.40.50.300">
    <property type="entry name" value="P-loop containing nucleotide triphosphate hydrolases"/>
    <property type="match status" value="2"/>
</dbReference>
<dbReference type="Gene3D" id="3.30.300.20">
    <property type="match status" value="1"/>
</dbReference>
<dbReference type="SUPFAM" id="SSF52540">
    <property type="entry name" value="P-loop containing nucleoside triphosphate hydrolases"/>
    <property type="match status" value="2"/>
</dbReference>
<dbReference type="GO" id="GO:0042254">
    <property type="term" value="P:ribosome biogenesis"/>
    <property type="evidence" value="ECO:0007669"/>
    <property type="project" value="UniProtKB-KW"/>
</dbReference>
<organism evidence="12 13">
    <name type="scientific">Methylophilales bacterium HTCC2181</name>
    <dbReference type="NCBI Taxonomy" id="383631"/>
    <lineage>
        <taxon>Bacteria</taxon>
        <taxon>Pseudomonadati</taxon>
        <taxon>Pseudomonadota</taxon>
        <taxon>Betaproteobacteria</taxon>
        <taxon>Nitrosomonadales</taxon>
        <taxon>OM43 clade</taxon>
    </lineage>
</organism>
<proteinExistence type="inferred from homology"/>
<dbReference type="FunFam" id="3.30.300.20:FF:000004">
    <property type="entry name" value="GTPase Der"/>
    <property type="match status" value="1"/>
</dbReference>
<dbReference type="OrthoDB" id="9805918at2"/>
<feature type="domain" description="EngA-type G" evidence="11">
    <location>
        <begin position="2"/>
        <end position="166"/>
    </location>
</feature>
<evidence type="ECO:0000259" key="11">
    <source>
        <dbReference type="PROSITE" id="PS51712"/>
    </source>
</evidence>
<dbReference type="FunFam" id="3.40.50.300:FF:000040">
    <property type="entry name" value="GTPase Der"/>
    <property type="match status" value="1"/>
</dbReference>
<dbReference type="FunFam" id="3.40.50.300:FF:000057">
    <property type="entry name" value="GTPase Der"/>
    <property type="match status" value="1"/>
</dbReference>
<comment type="similarity">
    <text evidence="1 8 9 10">Belongs to the TRAFAC class TrmE-Era-EngA-EngB-Septin-like GTPase superfamily. EngA (Der) GTPase family.</text>
</comment>
<dbReference type="InterPro" id="IPR003593">
    <property type="entry name" value="AAA+_ATPase"/>
</dbReference>
<comment type="function">
    <text evidence="8 10">GTPase that plays an essential role in the late steps of ribosome biogenesis.</text>
</comment>
<dbReference type="HAMAP" id="MF_00195">
    <property type="entry name" value="GTPase_Der"/>
    <property type="match status" value="1"/>
</dbReference>
<dbReference type="InterPro" id="IPR006073">
    <property type="entry name" value="GTP-bd"/>
</dbReference>
<dbReference type="Pfam" id="PF01926">
    <property type="entry name" value="MMR_HSR1"/>
    <property type="match status" value="2"/>
</dbReference>
<dbReference type="AlphaFoldDB" id="A0P773"/>
<comment type="caution">
    <text evidence="12">The sequence shown here is derived from an EMBL/GenBank/DDBJ whole genome shotgun (WGS) entry which is preliminary data.</text>
</comment>